<dbReference type="Gene3D" id="2.30.110.10">
    <property type="entry name" value="Electron Transport, Fmn-binding Protein, Chain A"/>
    <property type="match status" value="1"/>
</dbReference>
<sequence length="151" mass="16972">MVRRMPRWLARAPIPLYRHGLGWLLGSRIMMLEHRGRLSGKRRYAVLEVLDREPGALILVSGYGPSSQWFRNVGETPEVRVWHGHVRATPARATVLPAAEARAILARYREAHPRTATSLGKILGVADLIDPAPLPPDIADRLPLVRIRRSD</sequence>
<dbReference type="RefSeq" id="WP_184726062.1">
    <property type="nucleotide sequence ID" value="NZ_JACHIW010000001.1"/>
</dbReference>
<evidence type="ECO:0000313" key="2">
    <source>
        <dbReference type="Proteomes" id="UP000584374"/>
    </source>
</evidence>
<gene>
    <name evidence="1" type="ORF">BJ970_002100</name>
</gene>
<organism evidence="1 2">
    <name type="scientific">Saccharopolyspora phatthalungensis</name>
    <dbReference type="NCBI Taxonomy" id="664693"/>
    <lineage>
        <taxon>Bacteria</taxon>
        <taxon>Bacillati</taxon>
        <taxon>Actinomycetota</taxon>
        <taxon>Actinomycetes</taxon>
        <taxon>Pseudonocardiales</taxon>
        <taxon>Pseudonocardiaceae</taxon>
        <taxon>Saccharopolyspora</taxon>
    </lineage>
</organism>
<keyword evidence="2" id="KW-1185">Reference proteome</keyword>
<dbReference type="GO" id="GO:0016491">
    <property type="term" value="F:oxidoreductase activity"/>
    <property type="evidence" value="ECO:0007669"/>
    <property type="project" value="InterPro"/>
</dbReference>
<proteinExistence type="predicted"/>
<dbReference type="InterPro" id="IPR012349">
    <property type="entry name" value="Split_barrel_FMN-bd"/>
</dbReference>
<reference evidence="1 2" key="1">
    <citation type="submission" date="2020-08" db="EMBL/GenBank/DDBJ databases">
        <title>Sequencing the genomes of 1000 actinobacteria strains.</title>
        <authorList>
            <person name="Klenk H.-P."/>
        </authorList>
    </citation>
    <scope>NUCLEOTIDE SEQUENCE [LARGE SCALE GENOMIC DNA]</scope>
    <source>
        <strain evidence="1 2">DSM 45584</strain>
    </source>
</reference>
<accession>A0A840Q226</accession>
<dbReference type="AlphaFoldDB" id="A0A840Q226"/>
<dbReference type="EMBL" id="JACHIW010000001">
    <property type="protein sequence ID" value="MBB5154566.1"/>
    <property type="molecule type" value="Genomic_DNA"/>
</dbReference>
<dbReference type="Pfam" id="PF04075">
    <property type="entry name" value="F420H2_quin_red"/>
    <property type="match status" value="1"/>
</dbReference>
<comment type="caution">
    <text evidence="1">The sequence shown here is derived from an EMBL/GenBank/DDBJ whole genome shotgun (WGS) entry which is preliminary data.</text>
</comment>
<protein>
    <submittedName>
        <fullName evidence="1">Deazaflavin-dependent oxidoreductase (Nitroreductase family)</fullName>
    </submittedName>
</protein>
<dbReference type="Proteomes" id="UP000584374">
    <property type="component" value="Unassembled WGS sequence"/>
</dbReference>
<name>A0A840Q226_9PSEU</name>
<dbReference type="NCBIfam" id="TIGR00026">
    <property type="entry name" value="hi_GC_TIGR00026"/>
    <property type="match status" value="1"/>
</dbReference>
<dbReference type="InterPro" id="IPR004378">
    <property type="entry name" value="F420H2_quin_Rdtase"/>
</dbReference>
<evidence type="ECO:0000313" key="1">
    <source>
        <dbReference type="EMBL" id="MBB5154566.1"/>
    </source>
</evidence>